<evidence type="ECO:0000259" key="2">
    <source>
        <dbReference type="PROSITE" id="PS51258"/>
    </source>
</evidence>
<protein>
    <submittedName>
        <fullName evidence="4">Uncharacterized protein</fullName>
    </submittedName>
</protein>
<feature type="compositionally biased region" description="Basic and acidic residues" evidence="1">
    <location>
        <begin position="11"/>
        <end position="20"/>
    </location>
</feature>
<dbReference type="Gene3D" id="1.20.58.1100">
    <property type="match status" value="1"/>
</dbReference>
<dbReference type="InterPro" id="IPR052811">
    <property type="entry name" value="Glucose_resp_signaling"/>
</dbReference>
<dbReference type="PANTHER" id="PTHR47263">
    <property type="entry name" value="ADENYLATE CYCLASE ACTIVATION PROTEIN GIT1"/>
    <property type="match status" value="1"/>
</dbReference>
<dbReference type="InterPro" id="IPR014770">
    <property type="entry name" value="Munc13_1"/>
</dbReference>
<feature type="compositionally biased region" description="Polar residues" evidence="1">
    <location>
        <begin position="1554"/>
        <end position="1564"/>
    </location>
</feature>
<evidence type="ECO:0000313" key="5">
    <source>
        <dbReference type="Proteomes" id="UP000188320"/>
    </source>
</evidence>
<accession>A0A1R1PKZ7</accession>
<name>A0A1R1PKZ7_ZANCU</name>
<evidence type="ECO:0000256" key="1">
    <source>
        <dbReference type="SAM" id="MobiDB-lite"/>
    </source>
</evidence>
<feature type="domain" description="MHD2" evidence="3">
    <location>
        <begin position="1383"/>
        <end position="1502"/>
    </location>
</feature>
<dbReference type="PROSITE" id="PS51259">
    <property type="entry name" value="MHD2"/>
    <property type="match status" value="1"/>
</dbReference>
<feature type="region of interest" description="Disordered" evidence="1">
    <location>
        <begin position="1709"/>
        <end position="1786"/>
    </location>
</feature>
<dbReference type="OrthoDB" id="2015333at2759"/>
<dbReference type="EMBL" id="LSSK01000854">
    <property type="protein sequence ID" value="OMH81635.1"/>
    <property type="molecule type" value="Genomic_DNA"/>
</dbReference>
<feature type="domain" description="MHD1" evidence="2">
    <location>
        <begin position="862"/>
        <end position="983"/>
    </location>
</feature>
<dbReference type="Gene3D" id="1.10.357.50">
    <property type="match status" value="1"/>
</dbReference>
<dbReference type="InterPro" id="IPR014772">
    <property type="entry name" value="Munc13_dom-2"/>
</dbReference>
<dbReference type="InterPro" id="IPR010439">
    <property type="entry name" value="MUN_dom"/>
</dbReference>
<evidence type="ECO:0000259" key="3">
    <source>
        <dbReference type="PROSITE" id="PS51259"/>
    </source>
</evidence>
<gene>
    <name evidence="4" type="ORF">AX774_g4907</name>
</gene>
<comment type="caution">
    <text evidence="4">The sequence shown here is derived from an EMBL/GenBank/DDBJ whole genome shotgun (WGS) entry which is preliminary data.</text>
</comment>
<feature type="compositionally biased region" description="Basic and acidic residues" evidence="1">
    <location>
        <begin position="1740"/>
        <end position="1752"/>
    </location>
</feature>
<dbReference type="PANTHER" id="PTHR47263:SF1">
    <property type="entry name" value="C2 DOMAIN PROTEIN (AFU_ORTHOLOGUE AFUA_7G02350)"/>
    <property type="match status" value="1"/>
</dbReference>
<sequence>MDMSIPLSGRGSREELKDTNTESNSRLSTVYTFIDPRTVVNTITDRLNSLIYNDSDVKNSTENTKENPEREKEISDVMGGQLSSLSIDFDANEEDTCRYALMIACISDQMERKGKYNPILTYDSEIIAGPKDAFYNGNESSKSKDIKFRSAVDNDYTVPDDFSRKTPSGHKGFYTRSANEVDLRILEKDESKLGDKEFKTSAENLKDNDTKSFGQRTAAKDEYRTRNTRFGRFLGYALGTKYKQPDEEKTKLLYPKTPQTSNGTSFHRYVLSEDITVTHPKSILVNKSEVDGGVAQGNTDIVESTVILSKVFLEALRKRLKVESGNKMHHILTKSSYQGIYKSLNKPGYIDNLIKYGNLNSLLALTTKVVCENVSAQELAGRYAEVVGHQLVKTIELYLDVANGLKNSNTPQQDIVLELEYLLENGNERIMSVLNKGYTEISTNDIKFDAHRRSKSSATDEPGIRHYIGLIGPMFRKRNLSEWVRVAFEVSNEKHKEMLESIRVFCNDEVLREDLLKCFELIKNGENMVEAYDSFVSEEAFFTWRHYELISLSIVLNKFPQKSVAFEGKSTNPNRASVTPFTFRTRFRLIPDKRLGSYKLLYKKAFLADVYNNTSSKTGSNLSISQNAEKLLKQCAFVWRIGDGFRATCILDVVKEYWISGTLPISYLFDAFKGVERAILKVGKSNWQKAYVIYLSNTVDTIEMHALSLLEACLDDIDAASDEDLKNIRKVLTCIEQVEYERVATPVSNFGTQKDEKSRIEASRDKIEEILKPVAGRNYLEMKRKVLEDEKNLEFAYLIYMEISKNIIKAYNKLIEAFPKNSMYCNHDIAGIFLTIVVQAFYEDVMNNVFKRRDHVIETHITSMLTAHSTYMHLTYLCKYHDYEVIYEQSLNEWFDDVLDGWLSVLEKEVPGWLSNALLMDKKTDILGFSKHSSSVTDLVACFAQQMPIVEAIKWPSMSSYGRFLNRFCKIISQNFEQYSMAIEQQFYDTQKPGTNAVATVPGAMGIAHFKESSGLFNAAKLLGKTNSTDISKQYSLESNSRFISELCIKLNNIYVVYEKMNSISAQLKLPTVAVALGGDARQSLGSLRTSAARYMYSVKICTSENAYAFKTNKNSLMENTESSQPYVRLVMKYKDGRNKPREITVGHTRRARTNTGTLRWNQTFDIEPHPFYSVCVRDKETNTIKYPVEVRVCTKDKPRSLGGVEKIHGSGVFFLSSAILKSNGNVVDLNVDLAPSGSILIKIGVDFHVDDMMFYFGRMFNILDRTLTGLECRLIEESLISIRSQLFKAFVKARRKTGKIVEKTPNGSYSPFRNMSSATLSTGNTSKPGTFTSDGISNRDDNHKRNTIFGGLPLNFLKKTVGYFHREEESVGFYRISVHAWEEGLVPIIDYLNTNLRILYSFSYEEVADRIVLQLWNEMLRAFLSILLPQLRDDTLDLAKPFAEPDLCIIYDSIDYFKWFFSGGDDKNGLSMDLLENYQYRDLFYVKDIYYRSTLELINEYITVNKEFELMSIRSNSSFPSSDAKVSSTCSNSIITKKPLPTPPSENAHGGILSQTSPLSQPKTAKETFPGVSAIGIKSKDGKVTGVDVKKLSTVYNNSEADTGLTQLSKVYAFADHQVPDSELSPRNTSTSIHIRVPPTLTPDRFVVNSVVPLKDKFYVPNKSSTGKPLPNTPEKKSSQKHARIGSGAFGKLLTLESIMRSADADAQAASSDTNIGDKSSRSGHDSVFTGSPGALQKVTEDKHSLTERKPISTHIDSVNKGPNNDVSPYPTPALAKNSSQPGQNPVETAKSYILNTLNSENDAKTRPNKAITKYYKHNHSKSTFVPSQNYEQKLPIGVLNKHKSVGASNLDTHIPTATPANRYFHDQFYNDDTGNNNSYNSNSNSNGNGNGEIAYLNINENKSKNTNNIDNSRLLVPDSSFYISELQQTKDTDPTPFTKNREIIPNKADYILRLLRLRTDDDTAARFIESQLLNRTKRLKWLVKD</sequence>
<dbReference type="Proteomes" id="UP000188320">
    <property type="component" value="Unassembled WGS sequence"/>
</dbReference>
<feature type="region of interest" description="Disordered" evidence="1">
    <location>
        <begin position="1"/>
        <end position="22"/>
    </location>
</feature>
<proteinExistence type="predicted"/>
<feature type="region of interest" description="Disordered" evidence="1">
    <location>
        <begin position="1660"/>
        <end position="1687"/>
    </location>
</feature>
<dbReference type="PROSITE" id="PS51258">
    <property type="entry name" value="MHD1"/>
    <property type="match status" value="1"/>
</dbReference>
<dbReference type="Pfam" id="PF06292">
    <property type="entry name" value="MUN"/>
    <property type="match status" value="1"/>
</dbReference>
<reference evidence="5" key="1">
    <citation type="submission" date="2017-01" db="EMBL/GenBank/DDBJ databases">
        <authorList>
            <person name="Wang Y."/>
            <person name="White M."/>
            <person name="Kvist S."/>
            <person name="Moncalvo J.-M."/>
        </authorList>
    </citation>
    <scope>NUCLEOTIDE SEQUENCE [LARGE SCALE GENOMIC DNA]</scope>
    <source>
        <strain evidence="5">COL-18-3</strain>
    </source>
</reference>
<organism evidence="4 5">
    <name type="scientific">Zancudomyces culisetae</name>
    <name type="common">Gut fungus</name>
    <name type="synonym">Smittium culisetae</name>
    <dbReference type="NCBI Taxonomy" id="1213189"/>
    <lineage>
        <taxon>Eukaryota</taxon>
        <taxon>Fungi</taxon>
        <taxon>Fungi incertae sedis</taxon>
        <taxon>Zoopagomycota</taxon>
        <taxon>Kickxellomycotina</taxon>
        <taxon>Harpellomycetes</taxon>
        <taxon>Harpellales</taxon>
        <taxon>Legeriomycetaceae</taxon>
        <taxon>Zancudomyces</taxon>
    </lineage>
</organism>
<feature type="compositionally biased region" description="Polar residues" evidence="1">
    <location>
        <begin position="1756"/>
        <end position="1768"/>
    </location>
</feature>
<keyword evidence="5" id="KW-1185">Reference proteome</keyword>
<feature type="region of interest" description="Disordered" evidence="1">
    <location>
        <begin position="1539"/>
        <end position="1566"/>
    </location>
</feature>
<evidence type="ECO:0000313" key="4">
    <source>
        <dbReference type="EMBL" id="OMH81635.1"/>
    </source>
</evidence>